<evidence type="ECO:0000313" key="1">
    <source>
        <dbReference type="EMBL" id="OAP64644.1"/>
    </source>
</evidence>
<sequence>MSTQVSYNNADTASELVDAVLSNFPRLSAIPSFMAYAAHCDAAIPIPFMWTTERALKERSYKNVKANVKIALFVKRAMYAIFYHIHARNPIILENEPKFIDPKKLTSFRTAAVHARESILGTNRIL</sequence>
<comment type="caution">
    <text evidence="1">The sequence shown here is derived from an EMBL/GenBank/DDBJ whole genome shotgun (WGS) entry which is preliminary data.</text>
</comment>
<dbReference type="AlphaFoldDB" id="A0A178ZXW2"/>
<dbReference type="Proteomes" id="UP000078343">
    <property type="component" value="Unassembled WGS sequence"/>
</dbReference>
<dbReference type="STRING" id="1367422.A0A178ZXW2"/>
<proteinExistence type="predicted"/>
<dbReference type="RefSeq" id="XP_018698011.1">
    <property type="nucleotide sequence ID" value="XM_018832132.1"/>
</dbReference>
<evidence type="ECO:0000313" key="2">
    <source>
        <dbReference type="Proteomes" id="UP000078343"/>
    </source>
</evidence>
<dbReference type="GeneID" id="30004786"/>
<gene>
    <name evidence="1" type="ORF">AYL99_00616</name>
</gene>
<dbReference type="EMBL" id="LVYI01000001">
    <property type="protein sequence ID" value="OAP64644.1"/>
    <property type="molecule type" value="Genomic_DNA"/>
</dbReference>
<accession>A0A178ZXW2</accession>
<name>A0A178ZXW2_9EURO</name>
<reference evidence="1 2" key="1">
    <citation type="submission" date="2016-04" db="EMBL/GenBank/DDBJ databases">
        <title>Draft genome of Fonsecaea erecta CBS 125763.</title>
        <authorList>
            <person name="Weiss V.A."/>
            <person name="Vicente V.A."/>
            <person name="Raittz R.T."/>
            <person name="Moreno L.F."/>
            <person name="De Souza E.M."/>
            <person name="Pedrosa F.O."/>
            <person name="Steffens M.B."/>
            <person name="Faoro H."/>
            <person name="Tadra-Sfeir M.Z."/>
            <person name="Najafzadeh M.J."/>
            <person name="Felipe M.S."/>
            <person name="Teixeira M."/>
            <person name="Sun J."/>
            <person name="Xi L."/>
            <person name="Gomes R."/>
            <person name="De Azevedo C.M."/>
            <person name="Salgado C.G."/>
            <person name="Da Silva M.B."/>
            <person name="Nascimento M.F."/>
            <person name="Queiroz-Telles F."/>
            <person name="Attili D.S."/>
            <person name="Gorbushina A."/>
        </authorList>
    </citation>
    <scope>NUCLEOTIDE SEQUENCE [LARGE SCALE GENOMIC DNA]</scope>
    <source>
        <strain evidence="1 2">CBS 125763</strain>
    </source>
</reference>
<organism evidence="1 2">
    <name type="scientific">Fonsecaea erecta</name>
    <dbReference type="NCBI Taxonomy" id="1367422"/>
    <lineage>
        <taxon>Eukaryota</taxon>
        <taxon>Fungi</taxon>
        <taxon>Dikarya</taxon>
        <taxon>Ascomycota</taxon>
        <taxon>Pezizomycotina</taxon>
        <taxon>Eurotiomycetes</taxon>
        <taxon>Chaetothyriomycetidae</taxon>
        <taxon>Chaetothyriales</taxon>
        <taxon>Herpotrichiellaceae</taxon>
        <taxon>Fonsecaea</taxon>
    </lineage>
</organism>
<keyword evidence="2" id="KW-1185">Reference proteome</keyword>
<protein>
    <submittedName>
        <fullName evidence="1">Uncharacterized protein</fullName>
    </submittedName>
</protein>
<dbReference type="OrthoDB" id="309640at2759"/>